<organism evidence="1 2">
    <name type="scientific">Fusarium kuroshium</name>
    <dbReference type="NCBI Taxonomy" id="2010991"/>
    <lineage>
        <taxon>Eukaryota</taxon>
        <taxon>Fungi</taxon>
        <taxon>Dikarya</taxon>
        <taxon>Ascomycota</taxon>
        <taxon>Pezizomycotina</taxon>
        <taxon>Sordariomycetes</taxon>
        <taxon>Hypocreomycetidae</taxon>
        <taxon>Hypocreales</taxon>
        <taxon>Nectriaceae</taxon>
        <taxon>Fusarium</taxon>
        <taxon>Fusarium solani species complex</taxon>
    </lineage>
</organism>
<sequence>MLPFGASRKPFDTPNPTLFHAPHWPYAGDFQPIQGWDLDEVTKVSSGVASLDHFGKLFYYLQELFAKFCRQLKSRSISFRLYNQDIHYLAGNLQTRFFARIELSNLLEQPDINPGLLSRCLIPLLQGRTTNRHATLIMLFTTSVWAQLNNLQRAPTIMSLIPRVVMPPDNQDPKVSKILVAMGLITDVDDLFEQVLNANQGYHHASMAVKRDHTIVKKWPWRPNLIPGQYGTLEELAIMLSTVNLSLARYVEYKSLLF</sequence>
<protein>
    <submittedName>
        <fullName evidence="1">Uncharacterized protein</fullName>
    </submittedName>
</protein>
<dbReference type="EMBL" id="NKUJ01000070">
    <property type="protein sequence ID" value="RMJ15138.1"/>
    <property type="molecule type" value="Genomic_DNA"/>
</dbReference>
<dbReference type="AlphaFoldDB" id="A0A3M2SC51"/>
<proteinExistence type="predicted"/>
<dbReference type="OrthoDB" id="5282002at2759"/>
<dbReference type="STRING" id="2010991.A0A3M2SC51"/>
<dbReference type="Proteomes" id="UP000277212">
    <property type="component" value="Unassembled WGS sequence"/>
</dbReference>
<name>A0A3M2SC51_9HYPO</name>
<gene>
    <name evidence="1" type="ORF">CDV36_005167</name>
</gene>
<evidence type="ECO:0000313" key="1">
    <source>
        <dbReference type="EMBL" id="RMJ15138.1"/>
    </source>
</evidence>
<accession>A0A3M2SC51</accession>
<reference evidence="1 2" key="1">
    <citation type="submission" date="2017-06" db="EMBL/GenBank/DDBJ databases">
        <title>Comparative genomic analysis of Ambrosia Fusariam Clade fungi.</title>
        <authorList>
            <person name="Stajich J.E."/>
            <person name="Carrillo J."/>
            <person name="Kijimoto T."/>
            <person name="Eskalen A."/>
            <person name="O'Donnell K."/>
            <person name="Kasson M."/>
        </authorList>
    </citation>
    <scope>NUCLEOTIDE SEQUENCE [LARGE SCALE GENOMIC DNA]</scope>
    <source>
        <strain evidence="1">UCR3666</strain>
    </source>
</reference>
<comment type="caution">
    <text evidence="1">The sequence shown here is derived from an EMBL/GenBank/DDBJ whole genome shotgun (WGS) entry which is preliminary data.</text>
</comment>
<keyword evidence="2" id="KW-1185">Reference proteome</keyword>
<evidence type="ECO:0000313" key="2">
    <source>
        <dbReference type="Proteomes" id="UP000277212"/>
    </source>
</evidence>